<organism evidence="5 6">
    <name type="scientific">Macrostomum lignano</name>
    <dbReference type="NCBI Taxonomy" id="282301"/>
    <lineage>
        <taxon>Eukaryota</taxon>
        <taxon>Metazoa</taxon>
        <taxon>Spiralia</taxon>
        <taxon>Lophotrochozoa</taxon>
        <taxon>Platyhelminthes</taxon>
        <taxon>Rhabditophora</taxon>
        <taxon>Macrostomorpha</taxon>
        <taxon>Macrostomida</taxon>
        <taxon>Macrostomidae</taxon>
        <taxon>Macrostomum</taxon>
    </lineage>
</organism>
<comment type="caution">
    <text evidence="5">The sequence shown here is derived from an EMBL/GenBank/DDBJ whole genome shotgun (WGS) entry which is preliminary data.</text>
</comment>
<keyword evidence="6" id="KW-1185">Reference proteome</keyword>
<dbReference type="Pfam" id="PF01044">
    <property type="entry name" value="Vinculin"/>
    <property type="match status" value="1"/>
</dbReference>
<evidence type="ECO:0000256" key="1">
    <source>
        <dbReference type="ARBA" id="ARBA00004496"/>
    </source>
</evidence>
<dbReference type="SUPFAM" id="SSF47220">
    <property type="entry name" value="alpha-catenin/vinculin-like"/>
    <property type="match status" value="1"/>
</dbReference>
<comment type="subcellular location">
    <subcellularLocation>
        <location evidence="1">Cytoplasm</location>
    </subcellularLocation>
</comment>
<dbReference type="EMBL" id="NIVC01000912">
    <property type="protein sequence ID" value="PAA74929.1"/>
    <property type="molecule type" value="Genomic_DNA"/>
</dbReference>
<protein>
    <submittedName>
        <fullName evidence="5">Uncharacterized protein</fullName>
    </submittedName>
</protein>
<dbReference type="AlphaFoldDB" id="A0A267FPH5"/>
<dbReference type="GO" id="GO:0007155">
    <property type="term" value="P:cell adhesion"/>
    <property type="evidence" value="ECO:0007669"/>
    <property type="project" value="InterPro"/>
</dbReference>
<dbReference type="PANTHER" id="PTHR46342:SF1">
    <property type="entry name" value="ALPHA-CATULIN"/>
    <property type="match status" value="1"/>
</dbReference>
<accession>A0A267FPH5</accession>
<dbReference type="InterPro" id="IPR036723">
    <property type="entry name" value="Alpha-catenin/vinculin-like_sf"/>
</dbReference>
<dbReference type="InterPro" id="IPR030045">
    <property type="entry name" value="CTNNAL1"/>
</dbReference>
<evidence type="ECO:0000256" key="2">
    <source>
        <dbReference type="ARBA" id="ARBA00008376"/>
    </source>
</evidence>
<gene>
    <name evidence="5" type="ORF">BOX15_Mlig007255g3</name>
</gene>
<sequence>MSTLSNDDVTALIAHVHSKSIEKALFPFVKHIQSLLSSRCDLGKTERIAQLVSEMGVRVGQAVEQFVSAGQLVAGENPQLAAELSEACHLARQAGQAIVQQTQYQMEPGRGVVYACDRHSLVQAAKRLVQAVTRVLVLGDQATVLQLLAAKDRVTACLTELAKRSSFAEFMSQFAELGQHMVQLGQLSGERQADVKCEIARCKLAHMRSALEKAVGLQLTASKLYLRHPDNTCAQRLRADVLAHMRLSLDSLADVVARRQQERQSRSSPRLPDHQILGQLASERGLIGHSVQVAQALDWHGFELAWERCLTVCLLISQLHSCPPCWWAAADWLEYYVQTLGNMLLTSMRALEVLTPASKVAQENLDAFLDTWRCVVTNELGHLLLTVLDQASTLGRRQNTLATNGGNGAGGSGSVSPETSAPEGGSKKAANHAQAGPLPSKAN</sequence>
<dbReference type="GO" id="GO:0007266">
    <property type="term" value="P:Rho protein signal transduction"/>
    <property type="evidence" value="ECO:0007669"/>
    <property type="project" value="InterPro"/>
</dbReference>
<proteinExistence type="inferred from homology"/>
<dbReference type="OrthoDB" id="6376697at2759"/>
<dbReference type="STRING" id="282301.A0A267FPH5"/>
<dbReference type="Proteomes" id="UP000215902">
    <property type="component" value="Unassembled WGS sequence"/>
</dbReference>
<keyword evidence="3" id="KW-0963">Cytoplasm</keyword>
<name>A0A267FPH5_9PLAT</name>
<dbReference type="GO" id="GO:0005737">
    <property type="term" value="C:cytoplasm"/>
    <property type="evidence" value="ECO:0007669"/>
    <property type="project" value="UniProtKB-SubCell"/>
</dbReference>
<dbReference type="PANTHER" id="PTHR46342">
    <property type="entry name" value="ALPHA-CATULIN"/>
    <property type="match status" value="1"/>
</dbReference>
<evidence type="ECO:0000256" key="3">
    <source>
        <dbReference type="ARBA" id="ARBA00022490"/>
    </source>
</evidence>
<evidence type="ECO:0000313" key="5">
    <source>
        <dbReference type="EMBL" id="PAA74929.1"/>
    </source>
</evidence>
<dbReference type="InterPro" id="IPR006077">
    <property type="entry name" value="Vinculin/catenin"/>
</dbReference>
<evidence type="ECO:0000256" key="4">
    <source>
        <dbReference type="SAM" id="MobiDB-lite"/>
    </source>
</evidence>
<reference evidence="5 6" key="1">
    <citation type="submission" date="2017-06" db="EMBL/GenBank/DDBJ databases">
        <title>A platform for efficient transgenesis in Macrostomum lignano, a flatworm model organism for stem cell research.</title>
        <authorList>
            <person name="Berezikov E."/>
        </authorList>
    </citation>
    <scope>NUCLEOTIDE SEQUENCE [LARGE SCALE GENOMIC DNA]</scope>
    <source>
        <strain evidence="5">DV1</strain>
        <tissue evidence="5">Whole organism</tissue>
    </source>
</reference>
<feature type="region of interest" description="Disordered" evidence="4">
    <location>
        <begin position="399"/>
        <end position="443"/>
    </location>
</feature>
<dbReference type="Gene3D" id="1.20.120.230">
    <property type="entry name" value="Alpha-catenin/vinculin-like"/>
    <property type="match status" value="2"/>
</dbReference>
<evidence type="ECO:0000313" key="6">
    <source>
        <dbReference type="Proteomes" id="UP000215902"/>
    </source>
</evidence>
<comment type="similarity">
    <text evidence="2">Belongs to the vinculin/alpha-catenin family.</text>
</comment>
<dbReference type="GO" id="GO:0051015">
    <property type="term" value="F:actin filament binding"/>
    <property type="evidence" value="ECO:0007669"/>
    <property type="project" value="InterPro"/>
</dbReference>